<evidence type="ECO:0000259" key="3">
    <source>
        <dbReference type="Pfam" id="PF06808"/>
    </source>
</evidence>
<dbReference type="KEGG" id="atw:C0099_09855"/>
<keyword evidence="1" id="KW-1003">Cell membrane</keyword>
<feature type="transmembrane region" description="Helical" evidence="2">
    <location>
        <begin position="419"/>
        <end position="440"/>
    </location>
</feature>
<feature type="transmembrane region" description="Helical" evidence="2">
    <location>
        <begin position="571"/>
        <end position="593"/>
    </location>
</feature>
<dbReference type="EMBL" id="CP025682">
    <property type="protein sequence ID" value="AUN95205.1"/>
    <property type="molecule type" value="Genomic_DNA"/>
</dbReference>
<dbReference type="InterPro" id="IPR010656">
    <property type="entry name" value="DctM"/>
</dbReference>
<protein>
    <submittedName>
        <fullName evidence="4">TRAP transporter permease DctM/Q</fullName>
    </submittedName>
</protein>
<evidence type="ECO:0000313" key="5">
    <source>
        <dbReference type="Proteomes" id="UP000242205"/>
    </source>
</evidence>
<comment type="subcellular location">
    <subcellularLocation>
        <location evidence="1">Cell inner membrane</location>
        <topology evidence="1">Multi-pass membrane protein</topology>
    </subcellularLocation>
</comment>
<dbReference type="Pfam" id="PF06808">
    <property type="entry name" value="DctM"/>
    <property type="match status" value="1"/>
</dbReference>
<feature type="transmembrane region" description="Helical" evidence="2">
    <location>
        <begin position="94"/>
        <end position="112"/>
    </location>
</feature>
<accession>A0A2I6S7H9</accession>
<feature type="transmembrane region" description="Helical" evidence="2">
    <location>
        <begin position="300"/>
        <end position="319"/>
    </location>
</feature>
<feature type="transmembrane region" description="Helical" evidence="2">
    <location>
        <begin position="446"/>
        <end position="472"/>
    </location>
</feature>
<feature type="transmembrane region" description="Helical" evidence="2">
    <location>
        <begin position="479"/>
        <end position="500"/>
    </location>
</feature>
<evidence type="ECO:0000256" key="2">
    <source>
        <dbReference type="SAM" id="Phobius"/>
    </source>
</evidence>
<keyword evidence="1" id="KW-0813">Transport</keyword>
<keyword evidence="2" id="KW-0812">Transmembrane</keyword>
<dbReference type="GO" id="GO:0022857">
    <property type="term" value="F:transmembrane transporter activity"/>
    <property type="evidence" value="ECO:0007669"/>
    <property type="project" value="UniProtKB-UniRule"/>
</dbReference>
<dbReference type="PANTHER" id="PTHR43849">
    <property type="entry name" value="BLL3936 PROTEIN"/>
    <property type="match status" value="1"/>
</dbReference>
<dbReference type="GO" id="GO:0005886">
    <property type="term" value="C:plasma membrane"/>
    <property type="evidence" value="ECO:0007669"/>
    <property type="project" value="UniProtKB-SubCell"/>
</dbReference>
<feature type="transmembrane region" description="Helical" evidence="2">
    <location>
        <begin position="64"/>
        <end position="82"/>
    </location>
</feature>
<dbReference type="PANTHER" id="PTHR43849:SF2">
    <property type="entry name" value="BLL3936 PROTEIN"/>
    <property type="match status" value="1"/>
</dbReference>
<keyword evidence="1" id="KW-0997">Cell inner membrane</keyword>
<feature type="transmembrane region" description="Helical" evidence="2">
    <location>
        <begin position="373"/>
        <end position="390"/>
    </location>
</feature>
<comment type="function">
    <text evidence="1">Part of the tripartite ATP-independent periplasmic (TRAP) transport system.</text>
</comment>
<feature type="transmembrane region" description="Helical" evidence="2">
    <location>
        <begin position="7"/>
        <end position="24"/>
    </location>
</feature>
<feature type="transmembrane region" description="Helical" evidence="2">
    <location>
        <begin position="30"/>
        <end position="52"/>
    </location>
</feature>
<feature type="transmembrane region" description="Helical" evidence="2">
    <location>
        <begin position="176"/>
        <end position="197"/>
    </location>
</feature>
<gene>
    <name evidence="4" type="ORF">C0099_09855</name>
</gene>
<dbReference type="InterPro" id="IPR011853">
    <property type="entry name" value="TRAP_DctM-Dct_fused"/>
</dbReference>
<evidence type="ECO:0000313" key="4">
    <source>
        <dbReference type="EMBL" id="AUN95205.1"/>
    </source>
</evidence>
<evidence type="ECO:0000256" key="1">
    <source>
        <dbReference type="RuleBase" id="RU369079"/>
    </source>
</evidence>
<dbReference type="RefSeq" id="WP_102247271.1">
    <property type="nucleotide sequence ID" value="NZ_CP025682.1"/>
</dbReference>
<keyword evidence="2" id="KW-0472">Membrane</keyword>
<keyword evidence="5" id="KW-1185">Reference proteome</keyword>
<feature type="transmembrane region" description="Helical" evidence="2">
    <location>
        <begin position="542"/>
        <end position="565"/>
    </location>
</feature>
<dbReference type="OrthoDB" id="9759894at2"/>
<feature type="domain" description="TRAP C4-dicarboxylate transport system permease DctM subunit" evidence="3">
    <location>
        <begin position="108"/>
        <end position="559"/>
    </location>
</feature>
<feature type="transmembrane region" description="Helical" evidence="2">
    <location>
        <begin position="119"/>
        <end position="137"/>
    </location>
</feature>
<name>A0A2I6S7H9_9RHOO</name>
<reference evidence="4 5" key="1">
    <citation type="submission" date="2018-01" db="EMBL/GenBank/DDBJ databases">
        <authorList>
            <person name="Fu G.-Y."/>
        </authorList>
    </citation>
    <scope>NUCLEOTIDE SEQUENCE [LARGE SCALE GENOMIC DNA]</scope>
    <source>
        <strain evidence="4 5">SY39</strain>
    </source>
</reference>
<dbReference type="NCBIfam" id="TIGR02123">
    <property type="entry name" value="TRAP_fused"/>
    <property type="match status" value="1"/>
</dbReference>
<sequence>MKSFLNPAALIALGWSVFQIWMAWGTPMNLIAAVPVHVMFAVALTFVTQPLVPGSIGRPSVGRALDYVCVALAVAIAAYFLTQEGRLTTRIASVDPLMTSDYVVGVLTLLLVIESVRRALGWGLTIVILVFLVYQFIGPFLRSVPLLETIAHRGQPTMRFAEYFFDMQILQNEGVFGIPSVVSYTQVFYFLLFGAFLERFGGGKLFIDLSILLVGRFRGGMAKVSIVSSTLFGAVSGSATANAAVMGTLTIPAMKRSGMKAEEAAAVEASSSTGGQLMPPVMGAAAFLIAQFMGVPYRDVAIAGLLPALLFYVALYFVIDAMARKRGYRGLERHEIEVGWPDVFRRLYLFAPVVWLVWQIMIGRALSSATLEAVILTMVLAVLTNAVVALREGGLHAVLPAAWSVIPESVRALENGGRAAVAVAIPCAGAGIVVGIASMTNLGLTFGGFVSLLSGGMLIPALLIIMIMVLIMGMGMPTTAAYIMGAVLAIPALDMLEVNLLSAHFFVLYFAALSMVTPPVALAAFVAGGIARADVWQTGLYAFRFSLAGFIVAFALVLSPALLMVGEWERIVLATVTATMGCYVLAACVAGYLRRNNTLIENLLLFVAACLLIAPIAQASASGLILFAAVWLWQRRQPRARTIAP</sequence>
<dbReference type="AlphaFoldDB" id="A0A2I6S7H9"/>
<keyword evidence="2" id="KW-1133">Transmembrane helix</keyword>
<feature type="transmembrane region" description="Helical" evidence="2">
    <location>
        <begin position="605"/>
        <end position="633"/>
    </location>
</feature>
<proteinExistence type="predicted"/>
<organism evidence="4 5">
    <name type="scientific">Pseudazoarcus pumilus</name>
    <dbReference type="NCBI Taxonomy" id="2067960"/>
    <lineage>
        <taxon>Bacteria</taxon>
        <taxon>Pseudomonadati</taxon>
        <taxon>Pseudomonadota</taxon>
        <taxon>Betaproteobacteria</taxon>
        <taxon>Rhodocyclales</taxon>
        <taxon>Zoogloeaceae</taxon>
        <taxon>Pseudazoarcus</taxon>
    </lineage>
</organism>
<feature type="transmembrane region" description="Helical" evidence="2">
    <location>
        <begin position="506"/>
        <end position="530"/>
    </location>
</feature>
<dbReference type="Proteomes" id="UP000242205">
    <property type="component" value="Chromosome"/>
</dbReference>